<sequence>MLCHCKLLLQQLGLILVDAQIQHQHAEFLYWSVRKRQFLQMFLNSHLAN</sequence>
<organism evidence="1">
    <name type="scientific">Siphoviridae sp. ctPsO101</name>
    <dbReference type="NCBI Taxonomy" id="2825487"/>
    <lineage>
        <taxon>Viruses</taxon>
        <taxon>Duplodnaviria</taxon>
        <taxon>Heunggongvirae</taxon>
        <taxon>Uroviricota</taxon>
        <taxon>Caudoviricetes</taxon>
    </lineage>
</organism>
<accession>A0A8S5PXE7</accession>
<dbReference type="EMBL" id="BK015523">
    <property type="protein sequence ID" value="DAE10964.1"/>
    <property type="molecule type" value="Genomic_DNA"/>
</dbReference>
<evidence type="ECO:0000313" key="1">
    <source>
        <dbReference type="EMBL" id="DAE10964.1"/>
    </source>
</evidence>
<reference evidence="1" key="1">
    <citation type="journal article" date="2021" name="Proc. Natl. Acad. Sci. U.S.A.">
        <title>A Catalog of Tens of Thousands of Viruses from Human Metagenomes Reveals Hidden Associations with Chronic Diseases.</title>
        <authorList>
            <person name="Tisza M.J."/>
            <person name="Buck C.B."/>
        </authorList>
    </citation>
    <scope>NUCLEOTIDE SEQUENCE</scope>
    <source>
        <strain evidence="1">CtPsO101</strain>
    </source>
</reference>
<proteinExistence type="predicted"/>
<protein>
    <submittedName>
        <fullName evidence="1">Uncharacterized protein</fullName>
    </submittedName>
</protein>
<name>A0A8S5PXE7_9CAUD</name>